<dbReference type="EMBL" id="BJHY01000001">
    <property type="protein sequence ID" value="GDY70826.1"/>
    <property type="molecule type" value="Genomic_DNA"/>
</dbReference>
<sequence length="326" mass="36040">MRPPRPSLRRVLPAGHGFGTAHDTVTLDASQCANSGKVTQYSSLSSRRYFDAEERRLPEMISSRYLPAMVEWGMSLRRRGCWFSWQNVEELVKILEEEVPHGQLAISREEASETTDQNGVRWRTTSTGKWADLDAFKTDMQGTQVIAGVVIERHSPVAEDPRIIIEIGKTTRTWRPFGRQPFAKARLSGGSKSWQSGAANRIATTFAEARFLGRRLTKWLDRLELLCVIVAFWSLVYSPSGVGGLVGSSAFMMGIAAYQVDKYLTRTTLLNGAKGLQGFVARRSANHRVTGGSQREVMLFVTSVLGGIAGVIGTIVAIIAYVFPRG</sequence>
<dbReference type="EMBL" id="BJHX01000001">
    <property type="protein sequence ID" value="GDY68791.1"/>
    <property type="molecule type" value="Genomic_DNA"/>
</dbReference>
<dbReference type="Proteomes" id="UP000299211">
    <property type="component" value="Unassembled WGS sequence"/>
</dbReference>
<evidence type="ECO:0000313" key="2">
    <source>
        <dbReference type="EMBL" id="GDY68791.1"/>
    </source>
</evidence>
<gene>
    <name evidence="2" type="ORF">SAV14893_081840</name>
    <name evidence="3" type="ORF">SAV31267_003110</name>
</gene>
<accession>A0A4D4MG73</accession>
<reference evidence="2 5" key="2">
    <citation type="submission" date="2019-04" db="EMBL/GenBank/DDBJ databases">
        <title>Draft genome sequences of Streptomyces avermitilis NBRC 14893.</title>
        <authorList>
            <person name="Komaki H."/>
            <person name="Tamura T."/>
            <person name="Hosoyama A."/>
        </authorList>
    </citation>
    <scope>NUCLEOTIDE SEQUENCE [LARGE SCALE GENOMIC DNA]</scope>
    <source>
        <strain evidence="2 5">NBRC 14893</strain>
    </source>
</reference>
<keyword evidence="1" id="KW-1133">Transmembrane helix</keyword>
<evidence type="ECO:0000313" key="3">
    <source>
        <dbReference type="EMBL" id="GDY70826.1"/>
    </source>
</evidence>
<organism evidence="3 4">
    <name type="scientific">Streptomyces avermitilis</name>
    <dbReference type="NCBI Taxonomy" id="33903"/>
    <lineage>
        <taxon>Bacteria</taxon>
        <taxon>Bacillati</taxon>
        <taxon>Actinomycetota</taxon>
        <taxon>Actinomycetes</taxon>
        <taxon>Kitasatosporales</taxon>
        <taxon>Streptomycetaceae</taxon>
        <taxon>Streptomyces</taxon>
    </lineage>
</organism>
<evidence type="ECO:0000313" key="5">
    <source>
        <dbReference type="Proteomes" id="UP000302139"/>
    </source>
</evidence>
<evidence type="ECO:0000256" key="1">
    <source>
        <dbReference type="SAM" id="Phobius"/>
    </source>
</evidence>
<keyword evidence="1" id="KW-0472">Membrane</keyword>
<feature type="transmembrane region" description="Helical" evidence="1">
    <location>
        <begin position="219"/>
        <end position="236"/>
    </location>
</feature>
<keyword evidence="1" id="KW-0812">Transmembrane</keyword>
<dbReference type="AlphaFoldDB" id="A0A4D4MG73"/>
<dbReference type="Proteomes" id="UP000302139">
    <property type="component" value="Unassembled WGS sequence"/>
</dbReference>
<proteinExistence type="predicted"/>
<feature type="transmembrane region" description="Helical" evidence="1">
    <location>
        <begin position="297"/>
        <end position="323"/>
    </location>
</feature>
<name>A0A4D4MG73_STRAX</name>
<comment type="caution">
    <text evidence="3">The sequence shown here is derived from an EMBL/GenBank/DDBJ whole genome shotgun (WGS) entry which is preliminary data.</text>
</comment>
<protein>
    <submittedName>
        <fullName evidence="3">Uncharacterized protein</fullName>
    </submittedName>
</protein>
<reference evidence="3 4" key="1">
    <citation type="submission" date="2019-04" db="EMBL/GenBank/DDBJ databases">
        <title>Draft genome sequences of Streptomyces avermitilis ATCC 31267.</title>
        <authorList>
            <person name="Komaki H."/>
            <person name="Tamura T."/>
            <person name="Hosoyama A."/>
        </authorList>
    </citation>
    <scope>NUCLEOTIDE SEQUENCE [LARGE SCALE GENOMIC DNA]</scope>
    <source>
        <strain evidence="3 4">ATCC 31267</strain>
    </source>
</reference>
<evidence type="ECO:0000313" key="4">
    <source>
        <dbReference type="Proteomes" id="UP000299211"/>
    </source>
</evidence>